<dbReference type="GO" id="GO:0019441">
    <property type="term" value="P:L-tryptophan catabolic process to kynurenine"/>
    <property type="evidence" value="ECO:0007669"/>
    <property type="project" value="InterPro"/>
</dbReference>
<dbReference type="Proteomes" id="UP000001610">
    <property type="component" value="Unassembled WGS sequence"/>
</dbReference>
<dbReference type="EMBL" id="JH126404">
    <property type="protein sequence ID" value="EGX89679.1"/>
    <property type="molecule type" value="Genomic_DNA"/>
</dbReference>
<feature type="region of interest" description="Disordered" evidence="4">
    <location>
        <begin position="434"/>
        <end position="463"/>
    </location>
</feature>
<dbReference type="GO" id="GO:0020037">
    <property type="term" value="F:heme binding"/>
    <property type="evidence" value="ECO:0007669"/>
    <property type="project" value="InterPro"/>
</dbReference>
<feature type="chain" id="PRO_5003446622" description="Indoleamine 2,3-dioxygenase" evidence="5">
    <location>
        <begin position="20"/>
        <end position="478"/>
    </location>
</feature>
<keyword evidence="2" id="KW-0479">Metal-binding</keyword>
<dbReference type="KEGG" id="cmt:CCM_07931"/>
<comment type="similarity">
    <text evidence="1">Belongs to the indoleamine 2,3-dioxygenase family.</text>
</comment>
<accession>G3JP69</accession>
<dbReference type="GO" id="GO:0033754">
    <property type="term" value="F:indoleamine 2,3-dioxygenase activity"/>
    <property type="evidence" value="ECO:0007669"/>
    <property type="project" value="TreeGrafter"/>
</dbReference>
<keyword evidence="5" id="KW-0732">Signal</keyword>
<dbReference type="Gene3D" id="1.20.58.480">
    <property type="match status" value="1"/>
</dbReference>
<proteinExistence type="inferred from homology"/>
<dbReference type="AlphaFoldDB" id="G3JP69"/>
<dbReference type="GO" id="GO:0046872">
    <property type="term" value="F:metal ion binding"/>
    <property type="evidence" value="ECO:0007669"/>
    <property type="project" value="UniProtKB-KW"/>
</dbReference>
<dbReference type="STRING" id="983644.G3JP69"/>
<evidence type="ECO:0000313" key="6">
    <source>
        <dbReference type="EMBL" id="EGX89679.1"/>
    </source>
</evidence>
<keyword evidence="7" id="KW-1185">Reference proteome</keyword>
<dbReference type="InterPro" id="IPR037217">
    <property type="entry name" value="Trp/Indoleamine_2_3_dOase-like"/>
</dbReference>
<dbReference type="RefSeq" id="XP_006673134.1">
    <property type="nucleotide sequence ID" value="XM_006673071.1"/>
</dbReference>
<evidence type="ECO:0000256" key="2">
    <source>
        <dbReference type="ARBA" id="ARBA00022723"/>
    </source>
</evidence>
<protein>
    <recommendedName>
        <fullName evidence="8">Indoleamine 2,3-dioxygenase</fullName>
    </recommendedName>
</protein>
<evidence type="ECO:0000313" key="7">
    <source>
        <dbReference type="Proteomes" id="UP000001610"/>
    </source>
</evidence>
<dbReference type="PANTHER" id="PTHR28657">
    <property type="entry name" value="INDOLEAMINE 2,3-DIOXYGENASE"/>
    <property type="match status" value="1"/>
</dbReference>
<keyword evidence="3" id="KW-0408">Iron</keyword>
<dbReference type="SUPFAM" id="SSF140959">
    <property type="entry name" value="Indolic compounds 2,3-dioxygenase-like"/>
    <property type="match status" value="1"/>
</dbReference>
<organism evidence="6 7">
    <name type="scientific">Cordyceps militaris (strain CM01)</name>
    <name type="common">Caterpillar fungus</name>
    <dbReference type="NCBI Taxonomy" id="983644"/>
    <lineage>
        <taxon>Eukaryota</taxon>
        <taxon>Fungi</taxon>
        <taxon>Dikarya</taxon>
        <taxon>Ascomycota</taxon>
        <taxon>Pezizomycotina</taxon>
        <taxon>Sordariomycetes</taxon>
        <taxon>Hypocreomycetidae</taxon>
        <taxon>Hypocreales</taxon>
        <taxon>Cordycipitaceae</taxon>
        <taxon>Cordyceps</taxon>
    </lineage>
</organism>
<dbReference type="HOGENOM" id="CLU_037866_0_0_1"/>
<dbReference type="GeneID" id="18169941"/>
<dbReference type="OMA" id="YNAFYCC"/>
<dbReference type="GO" id="GO:0005737">
    <property type="term" value="C:cytoplasm"/>
    <property type="evidence" value="ECO:0007669"/>
    <property type="project" value="TreeGrafter"/>
</dbReference>
<evidence type="ECO:0008006" key="8">
    <source>
        <dbReference type="Google" id="ProtNLM"/>
    </source>
</evidence>
<reference evidence="6 7" key="1">
    <citation type="journal article" date="2011" name="Genome Biol.">
        <title>Genome sequence of the insect pathogenic fungus Cordyceps militaris, a valued traditional Chinese medicine.</title>
        <authorList>
            <person name="Zheng P."/>
            <person name="Xia Y."/>
            <person name="Xiao G."/>
            <person name="Xiong C."/>
            <person name="Hu X."/>
            <person name="Zhang S."/>
            <person name="Zheng H."/>
            <person name="Huang Y."/>
            <person name="Zhou Y."/>
            <person name="Wang S."/>
            <person name="Zhao G.P."/>
            <person name="Liu X."/>
            <person name="St Leger R.J."/>
            <person name="Wang C."/>
        </authorList>
    </citation>
    <scope>NUCLEOTIDE SEQUENCE [LARGE SCALE GENOMIC DNA]</scope>
    <source>
        <strain evidence="6 7">CM01</strain>
    </source>
</reference>
<sequence>MLHLATLALLLAAAALVYAWRRARSCPPMHANKVPETGIEDLKQCKDHHELRTQFLELVRDDGAGSWPPVARHDNWPAALRAYKTVYAELAPLLATAEPSLDDAFNVKRCAEFRARMRASLERNVDSNATAKCLQLVLDGHWNELGRDSFNGFYSCVACLRHAYRWATNPVVRVAQNEKQLAFPPELDLAWSYIQKHLDITSPSGNIMANIIYNFDAQGKLTYRVNEGLSEEVQQTELAWCKIFSDSESLATPMYCSIIRAMMSYEQGDKKAALAYTEAVFQQARKVILHLYDNMNESNVSRALWVRHVSGIHSWGLTAETEHGPVEYGGLSGSQTLIFLSMDAFIGIPSYHSDDEIRMHISKNMRSVFALMKKHCFRPQLNKSDAAEDQAIVQVMDRIVKQMRTFRGVHKVRAVRFLSAPAPERVPMTAALSVLEEEDKNDDKMDNKEGKKENKAENEGGAYASIDGLLTKRLDQTV</sequence>
<evidence type="ECO:0000256" key="4">
    <source>
        <dbReference type="SAM" id="MobiDB-lite"/>
    </source>
</evidence>
<evidence type="ECO:0000256" key="5">
    <source>
        <dbReference type="SAM" id="SignalP"/>
    </source>
</evidence>
<feature type="compositionally biased region" description="Basic and acidic residues" evidence="4">
    <location>
        <begin position="441"/>
        <end position="458"/>
    </location>
</feature>
<evidence type="ECO:0000256" key="1">
    <source>
        <dbReference type="ARBA" id="ARBA00007119"/>
    </source>
</evidence>
<dbReference type="PANTHER" id="PTHR28657:SF11">
    <property type="entry name" value="INDOLEAMINE 2,3-DIOXYGENASE"/>
    <property type="match status" value="1"/>
</dbReference>
<feature type="signal peptide" evidence="5">
    <location>
        <begin position="1"/>
        <end position="19"/>
    </location>
</feature>
<dbReference type="VEuPathDB" id="FungiDB:CCM_07931"/>
<dbReference type="InParanoid" id="G3JP69"/>
<gene>
    <name evidence="6" type="ORF">CCM_07931</name>
</gene>
<dbReference type="OrthoDB" id="4662583at2759"/>
<dbReference type="GO" id="GO:0034354">
    <property type="term" value="P:'de novo' NAD+ biosynthetic process from L-tryptophan"/>
    <property type="evidence" value="ECO:0007669"/>
    <property type="project" value="TreeGrafter"/>
</dbReference>
<evidence type="ECO:0000256" key="3">
    <source>
        <dbReference type="ARBA" id="ARBA00023004"/>
    </source>
</evidence>
<dbReference type="InterPro" id="IPR000898">
    <property type="entry name" value="Indolamine_dOase"/>
</dbReference>
<name>G3JP69_CORMM</name>
<dbReference type="eggNOG" id="ENOG502S41S">
    <property type="taxonomic scope" value="Eukaryota"/>
</dbReference>